<organism evidence="3 4">
    <name type="scientific">Halomicronema hongdechloris C2206</name>
    <dbReference type="NCBI Taxonomy" id="1641165"/>
    <lineage>
        <taxon>Bacteria</taxon>
        <taxon>Bacillati</taxon>
        <taxon>Cyanobacteriota</taxon>
        <taxon>Cyanophyceae</taxon>
        <taxon>Nodosilineales</taxon>
        <taxon>Nodosilineaceae</taxon>
        <taxon>Halomicronema</taxon>
    </lineage>
</organism>
<gene>
    <name evidence="3" type="ORF">XM38_006400</name>
</gene>
<keyword evidence="2" id="KW-1133">Transmembrane helix</keyword>
<feature type="transmembrane region" description="Helical" evidence="2">
    <location>
        <begin position="40"/>
        <end position="57"/>
    </location>
</feature>
<proteinExistence type="predicted"/>
<keyword evidence="4" id="KW-1185">Reference proteome</keyword>
<dbReference type="Proteomes" id="UP000191901">
    <property type="component" value="Chromosome"/>
</dbReference>
<name>A0A1Z3HHD8_9CYAN</name>
<keyword evidence="2" id="KW-0812">Transmembrane</keyword>
<keyword evidence="2" id="KW-0472">Membrane</keyword>
<dbReference type="AlphaFoldDB" id="A0A1Z3HHD8"/>
<feature type="region of interest" description="Disordered" evidence="1">
    <location>
        <begin position="112"/>
        <end position="179"/>
    </location>
</feature>
<evidence type="ECO:0000256" key="2">
    <source>
        <dbReference type="SAM" id="Phobius"/>
    </source>
</evidence>
<dbReference type="RefSeq" id="WP_088429060.1">
    <property type="nucleotide sequence ID" value="NZ_CP021983.2"/>
</dbReference>
<evidence type="ECO:0000313" key="4">
    <source>
        <dbReference type="Proteomes" id="UP000191901"/>
    </source>
</evidence>
<dbReference type="KEGG" id="hhg:XM38_006400"/>
<accession>A0A1Z3HHD8</accession>
<evidence type="ECO:0000313" key="3">
    <source>
        <dbReference type="EMBL" id="ASC69711.1"/>
    </source>
</evidence>
<evidence type="ECO:0000256" key="1">
    <source>
        <dbReference type="SAM" id="MobiDB-lite"/>
    </source>
</evidence>
<feature type="compositionally biased region" description="Acidic residues" evidence="1">
    <location>
        <begin position="154"/>
        <end position="179"/>
    </location>
</feature>
<reference evidence="3 4" key="1">
    <citation type="journal article" date="2016" name="Biochim. Biophys. Acta">
        <title>Characterization of red-shifted phycobilisomes isolated from the chlorophyll f-containing cyanobacterium Halomicronema hongdechloris.</title>
        <authorList>
            <person name="Li Y."/>
            <person name="Lin Y."/>
            <person name="Garvey C.J."/>
            <person name="Birch D."/>
            <person name="Corkery R.W."/>
            <person name="Loughlin P.C."/>
            <person name="Scheer H."/>
            <person name="Willows R.D."/>
            <person name="Chen M."/>
        </authorList>
    </citation>
    <scope>NUCLEOTIDE SEQUENCE [LARGE SCALE GENOMIC DNA]</scope>
    <source>
        <strain evidence="3 4">C2206</strain>
    </source>
</reference>
<feature type="compositionally biased region" description="Low complexity" evidence="1">
    <location>
        <begin position="135"/>
        <end position="150"/>
    </location>
</feature>
<dbReference type="EMBL" id="CP021983">
    <property type="protein sequence ID" value="ASC69711.1"/>
    <property type="molecule type" value="Genomic_DNA"/>
</dbReference>
<sequence length="179" mass="19657">MDTIKDQASKVSQLLFAADTAATYQKAFRLTWDILRETAVLLWLVICLVFVGADWFWRTAVRLGRQTRNWYEGFTRSSSEDKSLQGMGQAVISAGQSSTTFLLTKARQRLGVKEPEPLPEPVAKAPPATDTQADPKFSTTASTTTTIPSKSPEPDVEPDTGSDADPASEEDELDDADDR</sequence>
<protein>
    <submittedName>
        <fullName evidence="3">Uncharacterized protein</fullName>
    </submittedName>
</protein>
<dbReference type="OrthoDB" id="532297at2"/>